<sequence length="293" mass="32438">MGGARASSEDAESQARILRGLRLAARLKLSFTKEIEDAMRELSSSIMSLSKDNDGTKLYLMSYGAAGAFSFFTSEIQYPQGVLPFHGAYLSQQASKEVGKSSVMLMEAVKFAEKHSEDAAVYGPEFSDSQGSISDDELAKKVAQLAVQVEICNILTDRDSLLDAMSMFPGNPCSGLVDVISQNRKNIYRIDYDSLGKGDMNETGTLLGKVILVTVVLQSADVKVIKRKTYPLRVSGQHKEDASHENFHESLELMNPKFVSEDDNELNENNELQHDIFEEEKLTQRGCSELLIF</sequence>
<organism evidence="1 2">
    <name type="scientific">Datura stramonium</name>
    <name type="common">Jimsonweed</name>
    <name type="synonym">Common thornapple</name>
    <dbReference type="NCBI Taxonomy" id="4076"/>
    <lineage>
        <taxon>Eukaryota</taxon>
        <taxon>Viridiplantae</taxon>
        <taxon>Streptophyta</taxon>
        <taxon>Embryophyta</taxon>
        <taxon>Tracheophyta</taxon>
        <taxon>Spermatophyta</taxon>
        <taxon>Magnoliopsida</taxon>
        <taxon>eudicotyledons</taxon>
        <taxon>Gunneridae</taxon>
        <taxon>Pentapetalae</taxon>
        <taxon>asterids</taxon>
        <taxon>lamiids</taxon>
        <taxon>Solanales</taxon>
        <taxon>Solanaceae</taxon>
        <taxon>Solanoideae</taxon>
        <taxon>Datureae</taxon>
        <taxon>Datura</taxon>
    </lineage>
</organism>
<protein>
    <submittedName>
        <fullName evidence="1">Uncharacterized protein</fullName>
    </submittedName>
</protein>
<dbReference type="Gene3D" id="1.10.3090.10">
    <property type="entry name" value="cca-adding enzyme, domain 2"/>
    <property type="match status" value="1"/>
</dbReference>
<dbReference type="InterPro" id="IPR052191">
    <property type="entry name" value="tRNA_ntf/polyA_polymerase_I"/>
</dbReference>
<reference evidence="1 2" key="1">
    <citation type="journal article" date="2021" name="BMC Genomics">
        <title>Datura genome reveals duplications of psychoactive alkaloid biosynthetic genes and high mutation rate following tissue culture.</title>
        <authorList>
            <person name="Rajewski A."/>
            <person name="Carter-House D."/>
            <person name="Stajich J."/>
            <person name="Litt A."/>
        </authorList>
    </citation>
    <scope>NUCLEOTIDE SEQUENCE [LARGE SCALE GENOMIC DNA]</scope>
    <source>
        <strain evidence="1">AR-01</strain>
    </source>
</reference>
<evidence type="ECO:0000313" key="2">
    <source>
        <dbReference type="Proteomes" id="UP000823775"/>
    </source>
</evidence>
<name>A0ABS8SL48_DATST</name>
<dbReference type="SUPFAM" id="SSF81891">
    <property type="entry name" value="Poly A polymerase C-terminal region-like"/>
    <property type="match status" value="1"/>
</dbReference>
<gene>
    <name evidence="1" type="ORF">HAX54_041169</name>
</gene>
<evidence type="ECO:0000313" key="1">
    <source>
        <dbReference type="EMBL" id="MCD7459523.1"/>
    </source>
</evidence>
<keyword evidence="2" id="KW-1185">Reference proteome</keyword>
<dbReference type="PANTHER" id="PTHR43051">
    <property type="entry name" value="POLYNUCLEOTIDE ADENYLYLTRANSFERASE FAMILY PROTEIN"/>
    <property type="match status" value="1"/>
</dbReference>
<dbReference type="PANTHER" id="PTHR43051:SF1">
    <property type="entry name" value="POLYNUCLEOTIDE ADENYLYLTRANSFERASE FAMILY PROTEIN"/>
    <property type="match status" value="1"/>
</dbReference>
<comment type="caution">
    <text evidence="1">The sequence shown here is derived from an EMBL/GenBank/DDBJ whole genome shotgun (WGS) entry which is preliminary data.</text>
</comment>
<accession>A0ABS8SL48</accession>
<dbReference type="EMBL" id="JACEIK010000591">
    <property type="protein sequence ID" value="MCD7459523.1"/>
    <property type="molecule type" value="Genomic_DNA"/>
</dbReference>
<dbReference type="Proteomes" id="UP000823775">
    <property type="component" value="Unassembled WGS sequence"/>
</dbReference>
<proteinExistence type="predicted"/>